<dbReference type="PROSITE" id="PS50109">
    <property type="entry name" value="HIS_KIN"/>
    <property type="match status" value="1"/>
</dbReference>
<evidence type="ECO:0000256" key="13">
    <source>
        <dbReference type="ARBA" id="ARBA00023136"/>
    </source>
</evidence>
<dbReference type="Gene3D" id="3.30.565.10">
    <property type="entry name" value="Histidine kinase-like ATPase, C-terminal domain"/>
    <property type="match status" value="1"/>
</dbReference>
<evidence type="ECO:0000256" key="3">
    <source>
        <dbReference type="ARBA" id="ARBA00022475"/>
    </source>
</evidence>
<evidence type="ECO:0000256" key="6">
    <source>
        <dbReference type="ARBA" id="ARBA00022679"/>
    </source>
</evidence>
<dbReference type="Pfam" id="PF13675">
    <property type="entry name" value="PilJ"/>
    <property type="match status" value="1"/>
</dbReference>
<evidence type="ECO:0000256" key="11">
    <source>
        <dbReference type="ARBA" id="ARBA00022989"/>
    </source>
</evidence>
<dbReference type="PANTHER" id="PTHR24421">
    <property type="entry name" value="NITRATE/NITRITE SENSOR PROTEIN NARX-RELATED"/>
    <property type="match status" value="1"/>
</dbReference>
<dbReference type="InterPro" id="IPR050482">
    <property type="entry name" value="Sensor_HK_TwoCompSys"/>
</dbReference>
<dbReference type="InterPro" id="IPR003594">
    <property type="entry name" value="HATPase_dom"/>
</dbReference>
<dbReference type="SMART" id="SM00387">
    <property type="entry name" value="HATPase_c"/>
    <property type="match status" value="1"/>
</dbReference>
<dbReference type="CDD" id="cd06225">
    <property type="entry name" value="HAMP"/>
    <property type="match status" value="1"/>
</dbReference>
<comment type="subcellular location">
    <subcellularLocation>
        <location evidence="2">Cell inner membrane</location>
        <topology evidence="2">Multi-pass membrane protein</topology>
    </subcellularLocation>
</comment>
<reference evidence="19 20" key="1">
    <citation type="journal article" date="2019" name="Front. Microbiol.">
        <title>Genomes of Neutrophilic Sulfur-Oxidizing Chemolithoautotrophs Representing 9 Proteobacterial Species From 8 Genera.</title>
        <authorList>
            <person name="Watanabe T."/>
            <person name="Kojima H."/>
            <person name="Umezawa K."/>
            <person name="Hori C."/>
            <person name="Takasuka T.E."/>
            <person name="Kato Y."/>
            <person name="Fukui M."/>
        </authorList>
    </citation>
    <scope>NUCLEOTIDE SEQUENCE [LARGE SCALE GENOMIC DNA]</scope>
    <source>
        <strain evidence="19 20">TTN</strain>
    </source>
</reference>
<dbReference type="PANTHER" id="PTHR24421:SF10">
    <property type="entry name" value="NITRATE_NITRITE SENSOR PROTEIN NARQ"/>
    <property type="match status" value="1"/>
</dbReference>
<dbReference type="CDD" id="cd19408">
    <property type="entry name" value="NarX_NarQ_sensor"/>
    <property type="match status" value="1"/>
</dbReference>
<dbReference type="AlphaFoldDB" id="A0A401JBI1"/>
<evidence type="ECO:0000256" key="8">
    <source>
        <dbReference type="ARBA" id="ARBA00022741"/>
    </source>
</evidence>
<dbReference type="SUPFAM" id="SSF55874">
    <property type="entry name" value="ATPase domain of HSP90 chaperone/DNA topoisomerase II/histidine kinase"/>
    <property type="match status" value="1"/>
</dbReference>
<comment type="catalytic activity">
    <reaction evidence="1 14">
        <text>ATP + protein L-histidine = ADP + protein N-phospho-L-histidine.</text>
        <dbReference type="EC" id="2.7.13.3"/>
    </reaction>
</comment>
<keyword evidence="20" id="KW-1185">Reference proteome</keyword>
<dbReference type="Gene3D" id="1.10.8.500">
    <property type="entry name" value="HAMP domain in histidine kinase"/>
    <property type="match status" value="1"/>
</dbReference>
<dbReference type="InterPro" id="IPR005467">
    <property type="entry name" value="His_kinase_dom"/>
</dbReference>
<feature type="transmembrane region" description="Helical" evidence="16">
    <location>
        <begin position="183"/>
        <end position="202"/>
    </location>
</feature>
<dbReference type="Pfam" id="PF13492">
    <property type="entry name" value="GAF_3"/>
    <property type="match status" value="1"/>
</dbReference>
<keyword evidence="8 14" id="KW-0547">Nucleotide-binding</keyword>
<evidence type="ECO:0000256" key="14">
    <source>
        <dbReference type="PIRNR" id="PIRNR003167"/>
    </source>
</evidence>
<keyword evidence="9 14" id="KW-0418">Kinase</keyword>
<sequence length="640" mass="69805">MKIFHTLFERSLLLRLGIAMAAIALLTVLGMASSIIVAETMQGGGAAIDLAGSLRMQSHRIVNLVLLAQERQNPDDKRVAQAALQHFNLTLRDGRLLSALPTDPGSASQIHYRALVNDWQQHLQPAMLAALEGTGRGGTTAGRTYAGDAALLGEIDGFVERVDQFVKQLSQNMDAKVTLQRTILGVSLFFTIVVIFVSMYMLHTEVLVPLLDLLNYAERIGHGQFDIRTQHTGPDELGRLGRAFNGMAAELSKLYRNLEIRVAEKTAELSRSNQSLELLYHSIARLYNGPVARDTYAILLKDIESVLDIGHGSACLVEGERDRASLLASTFVAEAGDVDLCHVSNCAECLGGAVMHQRLAGDSQHTILALPLMDAERQHGVLQLEIQKGRTLEAWQMQLLEALCRHIGTAIGTARKSEQSRRVSLLEERAVIARELHDSLAQSLSFMKIQVSRLQSVLGTPPPAEAGKILSELRQGLNSAYRELRELLTTFRLKIEGTGLSSALQDTVTEFSGRGGIQIQLDVHLAGCRLSANEEIHVLQIIREALSNVVHHARARQVKALVSFDSDGILSATVEDDGIGFNGSPDMHHYGMAIMQERARSLGGKLETENRATGGTRVSLSFKPATCNEPAPVQLHGFAT</sequence>
<proteinExistence type="predicted"/>
<protein>
    <recommendedName>
        <fullName evidence="14">Sensor protein</fullName>
        <ecNumber evidence="14">2.7.13.3</ecNumber>
    </recommendedName>
</protein>
<evidence type="ECO:0000256" key="10">
    <source>
        <dbReference type="ARBA" id="ARBA00022840"/>
    </source>
</evidence>
<evidence type="ECO:0000256" key="9">
    <source>
        <dbReference type="ARBA" id="ARBA00022777"/>
    </source>
</evidence>
<keyword evidence="5" id="KW-0597">Phosphoprotein</keyword>
<dbReference type="SUPFAM" id="SSF158472">
    <property type="entry name" value="HAMP domain-like"/>
    <property type="match status" value="1"/>
</dbReference>
<keyword evidence="12 14" id="KW-0902">Two-component regulatory system</keyword>
<keyword evidence="3 14" id="KW-1003">Cell membrane</keyword>
<dbReference type="EC" id="2.7.13.3" evidence="14"/>
<dbReference type="InterPro" id="IPR003660">
    <property type="entry name" value="HAMP_dom"/>
</dbReference>
<dbReference type="Pfam" id="PF02518">
    <property type="entry name" value="HATPase_c"/>
    <property type="match status" value="1"/>
</dbReference>
<keyword evidence="11 16" id="KW-1133">Transmembrane helix</keyword>
<dbReference type="Pfam" id="PF00672">
    <property type="entry name" value="HAMP"/>
    <property type="match status" value="1"/>
</dbReference>
<evidence type="ECO:0000313" key="20">
    <source>
        <dbReference type="Proteomes" id="UP000286806"/>
    </source>
</evidence>
<keyword evidence="4 14" id="KW-0997">Cell inner membrane</keyword>
<name>A0A401JBI1_9PROT</name>
<keyword evidence="7 16" id="KW-0812">Transmembrane</keyword>
<dbReference type="GO" id="GO:0000155">
    <property type="term" value="F:phosphorelay sensor kinase activity"/>
    <property type="evidence" value="ECO:0007669"/>
    <property type="project" value="UniProtKB-UniRule"/>
</dbReference>
<dbReference type="InterPro" id="IPR029095">
    <property type="entry name" value="NarX-like_N"/>
</dbReference>
<feature type="domain" description="HAMP" evidence="18">
    <location>
        <begin position="204"/>
        <end position="256"/>
    </location>
</feature>
<dbReference type="InterPro" id="IPR042295">
    <property type="entry name" value="NarX-like_N_sf"/>
</dbReference>
<evidence type="ECO:0000256" key="2">
    <source>
        <dbReference type="ARBA" id="ARBA00004429"/>
    </source>
</evidence>
<evidence type="ECO:0000256" key="1">
    <source>
        <dbReference type="ARBA" id="ARBA00000085"/>
    </source>
</evidence>
<dbReference type="Pfam" id="PF07730">
    <property type="entry name" value="HisKA_3"/>
    <property type="match status" value="1"/>
</dbReference>
<dbReference type="GO" id="GO:0005524">
    <property type="term" value="F:ATP binding"/>
    <property type="evidence" value="ECO:0007669"/>
    <property type="project" value="UniProtKB-UniRule"/>
</dbReference>
<organism evidence="19 20">
    <name type="scientific">Sulfuriferula multivorans</name>
    <dbReference type="NCBI Taxonomy" id="1559896"/>
    <lineage>
        <taxon>Bacteria</taxon>
        <taxon>Pseudomonadati</taxon>
        <taxon>Pseudomonadota</taxon>
        <taxon>Betaproteobacteria</taxon>
        <taxon>Nitrosomonadales</taxon>
        <taxon>Sulfuricellaceae</taxon>
        <taxon>Sulfuriferula</taxon>
    </lineage>
</organism>
<feature type="coiled-coil region" evidence="15">
    <location>
        <begin position="248"/>
        <end position="275"/>
    </location>
</feature>
<dbReference type="CDD" id="cd16917">
    <property type="entry name" value="HATPase_UhpB-NarQ-NarX-like"/>
    <property type="match status" value="1"/>
</dbReference>
<dbReference type="GO" id="GO:0046983">
    <property type="term" value="F:protein dimerization activity"/>
    <property type="evidence" value="ECO:0007669"/>
    <property type="project" value="UniProtKB-UniRule"/>
</dbReference>
<dbReference type="GO" id="GO:0005886">
    <property type="term" value="C:plasma membrane"/>
    <property type="evidence" value="ECO:0007669"/>
    <property type="project" value="UniProtKB-SubCell"/>
</dbReference>
<dbReference type="Proteomes" id="UP000286806">
    <property type="component" value="Unassembled WGS sequence"/>
</dbReference>
<dbReference type="SUPFAM" id="SSF55781">
    <property type="entry name" value="GAF domain-like"/>
    <property type="match status" value="1"/>
</dbReference>
<dbReference type="Gene3D" id="3.30.450.40">
    <property type="match status" value="1"/>
</dbReference>
<evidence type="ECO:0000259" key="17">
    <source>
        <dbReference type="PROSITE" id="PS50109"/>
    </source>
</evidence>
<dbReference type="PIRSF" id="PIRSF003167">
    <property type="entry name" value="STHK_NarX/NarQ"/>
    <property type="match status" value="1"/>
</dbReference>
<evidence type="ECO:0000313" key="19">
    <source>
        <dbReference type="EMBL" id="GBL44967.1"/>
    </source>
</evidence>
<keyword evidence="6 14" id="KW-0808">Transferase</keyword>
<keyword evidence="15" id="KW-0175">Coiled coil</keyword>
<evidence type="ECO:0000256" key="7">
    <source>
        <dbReference type="ARBA" id="ARBA00022692"/>
    </source>
</evidence>
<evidence type="ECO:0000256" key="4">
    <source>
        <dbReference type="ARBA" id="ARBA00022519"/>
    </source>
</evidence>
<dbReference type="OrthoDB" id="9813412at2"/>
<dbReference type="InterPro" id="IPR011712">
    <property type="entry name" value="Sig_transdc_His_kin_sub3_dim/P"/>
</dbReference>
<dbReference type="SMART" id="SM00304">
    <property type="entry name" value="HAMP"/>
    <property type="match status" value="1"/>
</dbReference>
<accession>A0A401JBI1</accession>
<evidence type="ECO:0000256" key="16">
    <source>
        <dbReference type="SAM" id="Phobius"/>
    </source>
</evidence>
<dbReference type="InterPro" id="IPR036890">
    <property type="entry name" value="HATPase_C_sf"/>
</dbReference>
<feature type="transmembrane region" description="Helical" evidence="16">
    <location>
        <begin position="12"/>
        <end position="32"/>
    </location>
</feature>
<feature type="domain" description="Histidine kinase" evidence="17">
    <location>
        <begin position="431"/>
        <end position="626"/>
    </location>
</feature>
<dbReference type="InterPro" id="IPR016380">
    <property type="entry name" value="Sig_transdc_His_kin_NarX/NarQ"/>
</dbReference>
<comment type="caution">
    <text evidence="19">The sequence shown here is derived from an EMBL/GenBank/DDBJ whole genome shotgun (WGS) entry which is preliminary data.</text>
</comment>
<evidence type="ECO:0000256" key="15">
    <source>
        <dbReference type="SAM" id="Coils"/>
    </source>
</evidence>
<dbReference type="Gene3D" id="1.20.5.1930">
    <property type="match status" value="1"/>
</dbReference>
<dbReference type="EMBL" id="BGOW01000003">
    <property type="protein sequence ID" value="GBL44967.1"/>
    <property type="molecule type" value="Genomic_DNA"/>
</dbReference>
<dbReference type="InterPro" id="IPR029016">
    <property type="entry name" value="GAF-like_dom_sf"/>
</dbReference>
<evidence type="ECO:0000259" key="18">
    <source>
        <dbReference type="PROSITE" id="PS50885"/>
    </source>
</evidence>
<dbReference type="InterPro" id="IPR003018">
    <property type="entry name" value="GAF"/>
</dbReference>
<evidence type="ECO:0000256" key="5">
    <source>
        <dbReference type="ARBA" id="ARBA00022553"/>
    </source>
</evidence>
<dbReference type="RefSeq" id="WP_124703786.1">
    <property type="nucleotide sequence ID" value="NZ_BGOW01000003.1"/>
</dbReference>
<dbReference type="Gene3D" id="1.20.120.960">
    <property type="entry name" value="Histidine kinase NarX, sensor domain"/>
    <property type="match status" value="1"/>
</dbReference>
<keyword evidence="10 14" id="KW-0067">ATP-binding</keyword>
<gene>
    <name evidence="19" type="ORF">SFMTTN_0768</name>
</gene>
<evidence type="ECO:0000256" key="12">
    <source>
        <dbReference type="ARBA" id="ARBA00023012"/>
    </source>
</evidence>
<keyword evidence="13 14" id="KW-0472">Membrane</keyword>
<dbReference type="PROSITE" id="PS50885">
    <property type="entry name" value="HAMP"/>
    <property type="match status" value="1"/>
</dbReference>